<dbReference type="EMBL" id="BOPO01000005">
    <property type="protein sequence ID" value="GIL25306.1"/>
    <property type="molecule type" value="Genomic_DNA"/>
</dbReference>
<feature type="region of interest" description="Disordered" evidence="1">
    <location>
        <begin position="86"/>
        <end position="107"/>
    </location>
</feature>
<comment type="caution">
    <text evidence="2">The sequence shown here is derived from an EMBL/GenBank/DDBJ whole genome shotgun (WGS) entry which is preliminary data.</text>
</comment>
<evidence type="ECO:0000313" key="2">
    <source>
        <dbReference type="EMBL" id="GIL25306.1"/>
    </source>
</evidence>
<evidence type="ECO:0000256" key="1">
    <source>
        <dbReference type="SAM" id="MobiDB-lite"/>
    </source>
</evidence>
<name>A0A8J4A5L2_9ACTN</name>
<dbReference type="Proteomes" id="UP000614996">
    <property type="component" value="Unassembled WGS sequence"/>
</dbReference>
<evidence type="ECO:0000313" key="3">
    <source>
        <dbReference type="Proteomes" id="UP000614996"/>
    </source>
</evidence>
<protein>
    <submittedName>
        <fullName evidence="2">Uncharacterized protein</fullName>
    </submittedName>
</protein>
<gene>
    <name evidence="2" type="ORF">NUM_05610</name>
</gene>
<sequence length="159" mass="17982">MRRRGAVGLPFGKRRTWIVPATDTALHSWATALLADLRPELSLYYAVYSTLDEEGNAGWPGGTEHIVWDEIHEVVPSRWELQCRASSSDRSASATRPGAVAAASRRASSRRSRLWGTEDRSRVGERRRRGRWRWPRCGTWWTTSTRRSRSTAGSSVSAR</sequence>
<proteinExistence type="predicted"/>
<reference evidence="3" key="1">
    <citation type="journal article" date="2021" name="Int. J. Syst. Evol. Microbiol.">
        <title>Actinocatenispora comari sp. nov., an endophytic actinomycete isolated from aerial parts of Comarum salesowianum.</title>
        <authorList>
            <person name="Oyunbileg N."/>
            <person name="Iizaka Y."/>
            <person name="Hamada M."/>
            <person name="Davaapurev B.O."/>
            <person name="Fukumoto A."/>
            <person name="Tsetseg B."/>
            <person name="Kato F."/>
            <person name="Tamura T."/>
            <person name="Batkhuu J."/>
            <person name="Anzai Y."/>
        </authorList>
    </citation>
    <scope>NUCLEOTIDE SEQUENCE [LARGE SCALE GENOMIC DNA]</scope>
    <source>
        <strain evidence="3">NUM-2625</strain>
    </source>
</reference>
<keyword evidence="3" id="KW-1185">Reference proteome</keyword>
<accession>A0A8J4A5L2</accession>
<dbReference type="AlphaFoldDB" id="A0A8J4A5L2"/>
<organism evidence="2 3">
    <name type="scientific">Actinocatenispora comari</name>
    <dbReference type="NCBI Taxonomy" id="2807577"/>
    <lineage>
        <taxon>Bacteria</taxon>
        <taxon>Bacillati</taxon>
        <taxon>Actinomycetota</taxon>
        <taxon>Actinomycetes</taxon>
        <taxon>Micromonosporales</taxon>
        <taxon>Micromonosporaceae</taxon>
        <taxon>Actinocatenispora</taxon>
    </lineage>
</organism>
<feature type="compositionally biased region" description="Low complexity" evidence="1">
    <location>
        <begin position="86"/>
        <end position="106"/>
    </location>
</feature>